<keyword evidence="3" id="KW-1185">Reference proteome</keyword>
<dbReference type="SUPFAM" id="SSF50965">
    <property type="entry name" value="Galactose oxidase, central domain"/>
    <property type="match status" value="1"/>
</dbReference>
<sequence>MEIMSDLQRDLVEEVLARAPLTSLRAMRFTCTKWNNLSKNGSFIKKQIAEAKKKQAKEFEVIMVMNFRVYLMSVNLSNGDSSISTKGKLIRLNDANHQVDIRSLFHCNGLLLCITTDSKARLVVWNPCFGQTRWIKPRNSYHNLDCYALGYEKKTNNSHLSHKILRFVGKYYIFSEEEPSFEFELYSFDSNSWKVVGVTPPPQWECCYQRGLSLKGNTYWYAKEKHPGEQDFLICFDFTTETFGPHLPLPFHSSSSFGDTVALSNVGEEQLAVLYQCEFTLRMEIWVTSKIEPKEVSWDKVFLAVDMTPLTGFRFSTANFFIDQKQNVAVVFDRDEDSSRSIAYVIGKEGYFQKVDFDESIDPNSYPVMCSYVPSSVQI</sequence>
<comment type="caution">
    <text evidence="2">The sequence shown here is derived from an EMBL/GenBank/DDBJ whole genome shotgun (WGS) entry which is preliminary data.</text>
</comment>
<evidence type="ECO:0000259" key="1">
    <source>
        <dbReference type="SMART" id="SM00256"/>
    </source>
</evidence>
<dbReference type="NCBIfam" id="TIGR01640">
    <property type="entry name" value="F_box_assoc_1"/>
    <property type="match status" value="1"/>
</dbReference>
<dbReference type="InterPro" id="IPR017451">
    <property type="entry name" value="F-box-assoc_interact_dom"/>
</dbReference>
<proteinExistence type="predicted"/>
<evidence type="ECO:0000313" key="3">
    <source>
        <dbReference type="Proteomes" id="UP001558713"/>
    </source>
</evidence>
<protein>
    <submittedName>
        <fullName evidence="2">F-box protein</fullName>
    </submittedName>
</protein>
<dbReference type="Pfam" id="PF00646">
    <property type="entry name" value="F-box"/>
    <property type="match status" value="1"/>
</dbReference>
<accession>A0ABD1BKY8</accession>
<dbReference type="PANTHER" id="PTHR31672">
    <property type="entry name" value="BNACNNG10540D PROTEIN"/>
    <property type="match status" value="1"/>
</dbReference>
<dbReference type="PANTHER" id="PTHR31672:SF13">
    <property type="entry name" value="F-BOX PROTEIN CPR30-LIKE"/>
    <property type="match status" value="1"/>
</dbReference>
<dbReference type="InterPro" id="IPR050796">
    <property type="entry name" value="SCF_F-box_component"/>
</dbReference>
<dbReference type="SUPFAM" id="SSF81383">
    <property type="entry name" value="F-box domain"/>
    <property type="match status" value="1"/>
</dbReference>
<evidence type="ECO:0000313" key="2">
    <source>
        <dbReference type="EMBL" id="KAL1217860.1"/>
    </source>
</evidence>
<organism evidence="2 3">
    <name type="scientific">Cardamine amara subsp. amara</name>
    <dbReference type="NCBI Taxonomy" id="228776"/>
    <lineage>
        <taxon>Eukaryota</taxon>
        <taxon>Viridiplantae</taxon>
        <taxon>Streptophyta</taxon>
        <taxon>Embryophyta</taxon>
        <taxon>Tracheophyta</taxon>
        <taxon>Spermatophyta</taxon>
        <taxon>Magnoliopsida</taxon>
        <taxon>eudicotyledons</taxon>
        <taxon>Gunneridae</taxon>
        <taxon>Pentapetalae</taxon>
        <taxon>rosids</taxon>
        <taxon>malvids</taxon>
        <taxon>Brassicales</taxon>
        <taxon>Brassicaceae</taxon>
        <taxon>Cardamineae</taxon>
        <taxon>Cardamine</taxon>
    </lineage>
</organism>
<dbReference type="EMBL" id="JBANAX010000236">
    <property type="protein sequence ID" value="KAL1217860.1"/>
    <property type="molecule type" value="Genomic_DNA"/>
</dbReference>
<dbReference type="AlphaFoldDB" id="A0ABD1BKY8"/>
<feature type="domain" description="F-box" evidence="1">
    <location>
        <begin position="7"/>
        <end position="47"/>
    </location>
</feature>
<reference evidence="2 3" key="1">
    <citation type="submission" date="2024-04" db="EMBL/GenBank/DDBJ databases">
        <title>Genome assembly C_amara_ONT_v2.</title>
        <authorList>
            <person name="Yant L."/>
            <person name="Moore C."/>
            <person name="Slenker M."/>
        </authorList>
    </citation>
    <scope>NUCLEOTIDE SEQUENCE [LARGE SCALE GENOMIC DNA]</scope>
    <source>
        <tissue evidence="2">Leaf</tissue>
    </source>
</reference>
<dbReference type="SMART" id="SM00256">
    <property type="entry name" value="FBOX"/>
    <property type="match status" value="1"/>
</dbReference>
<dbReference type="Pfam" id="PF07734">
    <property type="entry name" value="FBA_1"/>
    <property type="match status" value="1"/>
</dbReference>
<dbReference type="InterPro" id="IPR006527">
    <property type="entry name" value="F-box-assoc_dom_typ1"/>
</dbReference>
<dbReference type="InterPro" id="IPR001810">
    <property type="entry name" value="F-box_dom"/>
</dbReference>
<dbReference type="Proteomes" id="UP001558713">
    <property type="component" value="Unassembled WGS sequence"/>
</dbReference>
<dbReference type="InterPro" id="IPR036047">
    <property type="entry name" value="F-box-like_dom_sf"/>
</dbReference>
<gene>
    <name evidence="2" type="ORF">V5N11_009631</name>
</gene>
<name>A0ABD1BKY8_CARAN</name>
<dbReference type="InterPro" id="IPR011043">
    <property type="entry name" value="Gal_Oxase/kelch_b-propeller"/>
</dbReference>